<dbReference type="GO" id="GO:0003700">
    <property type="term" value="F:DNA-binding transcription factor activity"/>
    <property type="evidence" value="ECO:0007669"/>
    <property type="project" value="InterPro"/>
</dbReference>
<dbReference type="Gene3D" id="1.10.10.10">
    <property type="entry name" value="Winged helix-like DNA-binding domain superfamily/Winged helix DNA-binding domain"/>
    <property type="match status" value="1"/>
</dbReference>
<dbReference type="InterPro" id="IPR000847">
    <property type="entry name" value="LysR_HTH_N"/>
</dbReference>
<dbReference type="InterPro" id="IPR005119">
    <property type="entry name" value="LysR_subst-bd"/>
</dbReference>
<dbReference type="InterPro" id="IPR058163">
    <property type="entry name" value="LysR-type_TF_proteobact-type"/>
</dbReference>
<dbReference type="PANTHER" id="PTHR30537:SF3">
    <property type="entry name" value="TRANSCRIPTIONAL REGULATORY PROTEIN"/>
    <property type="match status" value="1"/>
</dbReference>
<reference evidence="6" key="2">
    <citation type="submission" date="2020-09" db="EMBL/GenBank/DDBJ databases">
        <authorList>
            <person name="Sun Q."/>
            <person name="Kim S."/>
        </authorList>
    </citation>
    <scope>NUCLEOTIDE SEQUENCE</scope>
    <source>
        <strain evidence="6">KCTC 42651</strain>
    </source>
</reference>
<keyword evidence="2" id="KW-0805">Transcription regulation</keyword>
<keyword evidence="4" id="KW-0804">Transcription</keyword>
<proteinExistence type="inferred from homology"/>
<reference evidence="6" key="1">
    <citation type="journal article" date="2014" name="Int. J. Syst. Evol. Microbiol.">
        <title>Complete genome sequence of Corynebacterium casei LMG S-19264T (=DSM 44701T), isolated from a smear-ripened cheese.</title>
        <authorList>
            <consortium name="US DOE Joint Genome Institute (JGI-PGF)"/>
            <person name="Walter F."/>
            <person name="Albersmeier A."/>
            <person name="Kalinowski J."/>
            <person name="Ruckert C."/>
        </authorList>
    </citation>
    <scope>NUCLEOTIDE SEQUENCE</scope>
    <source>
        <strain evidence="6">KCTC 42651</strain>
    </source>
</reference>
<dbReference type="GO" id="GO:0043565">
    <property type="term" value="F:sequence-specific DNA binding"/>
    <property type="evidence" value="ECO:0007669"/>
    <property type="project" value="TreeGrafter"/>
</dbReference>
<evidence type="ECO:0000313" key="6">
    <source>
        <dbReference type="EMBL" id="GHD41125.1"/>
    </source>
</evidence>
<evidence type="ECO:0000313" key="7">
    <source>
        <dbReference type="Proteomes" id="UP000630353"/>
    </source>
</evidence>
<dbReference type="Gene3D" id="3.40.190.290">
    <property type="match status" value="1"/>
</dbReference>
<dbReference type="EMBL" id="BMZS01000001">
    <property type="protein sequence ID" value="GHD41125.1"/>
    <property type="molecule type" value="Genomic_DNA"/>
</dbReference>
<evidence type="ECO:0000256" key="4">
    <source>
        <dbReference type="ARBA" id="ARBA00023163"/>
    </source>
</evidence>
<name>A0A919CP57_9PROT</name>
<sequence length="288" mass="30870">MNWDDLRTALAVRRGGTLSAAARALGINQTTAARRLDRLERQLGARLFDRIDGRMVPTEIGRAALDQATIMEDAARGVLAGAQDADTAPAGAVRLTSLPSFVTGYLAPRLAEFAAGHPAITVELVGASENLHLGRREADLAVRYSRPSAGNLRARRIGLVGYAGYASRSLDLGGPLPSLPWVAYDEAFGELPEQRWLDDGVRPARVVATASDVPTLLALARHGAGAAVLPCFMADAVPELRRVTGPDPVCRREIWLLSHPDLRQVRRIAAVADWLIAAVERDRALLAG</sequence>
<dbReference type="PROSITE" id="PS50931">
    <property type="entry name" value="HTH_LYSR"/>
    <property type="match status" value="1"/>
</dbReference>
<feature type="domain" description="HTH lysR-type" evidence="5">
    <location>
        <begin position="1"/>
        <end position="58"/>
    </location>
</feature>
<dbReference type="RefSeq" id="WP_189987332.1">
    <property type="nucleotide sequence ID" value="NZ_BMZS01000001.1"/>
</dbReference>
<dbReference type="Pfam" id="PF03466">
    <property type="entry name" value="LysR_substrate"/>
    <property type="match status" value="1"/>
</dbReference>
<protein>
    <submittedName>
        <fullName evidence="6">Transcriptional regulator</fullName>
    </submittedName>
</protein>
<evidence type="ECO:0000256" key="3">
    <source>
        <dbReference type="ARBA" id="ARBA00023125"/>
    </source>
</evidence>
<keyword evidence="7" id="KW-1185">Reference proteome</keyword>
<gene>
    <name evidence="6" type="ORF">GCM10017083_05130</name>
</gene>
<dbReference type="PRINTS" id="PR00039">
    <property type="entry name" value="HTHLYSR"/>
</dbReference>
<accession>A0A919CP57</accession>
<dbReference type="InterPro" id="IPR036388">
    <property type="entry name" value="WH-like_DNA-bd_sf"/>
</dbReference>
<keyword evidence="3" id="KW-0238">DNA-binding</keyword>
<comment type="caution">
    <text evidence="6">The sequence shown here is derived from an EMBL/GenBank/DDBJ whole genome shotgun (WGS) entry which is preliminary data.</text>
</comment>
<dbReference type="InterPro" id="IPR036390">
    <property type="entry name" value="WH_DNA-bd_sf"/>
</dbReference>
<dbReference type="PANTHER" id="PTHR30537">
    <property type="entry name" value="HTH-TYPE TRANSCRIPTIONAL REGULATOR"/>
    <property type="match status" value="1"/>
</dbReference>
<evidence type="ECO:0000259" key="5">
    <source>
        <dbReference type="PROSITE" id="PS50931"/>
    </source>
</evidence>
<dbReference type="SUPFAM" id="SSF46785">
    <property type="entry name" value="Winged helix' DNA-binding domain"/>
    <property type="match status" value="1"/>
</dbReference>
<dbReference type="Pfam" id="PF00126">
    <property type="entry name" value="HTH_1"/>
    <property type="match status" value="1"/>
</dbReference>
<dbReference type="Proteomes" id="UP000630353">
    <property type="component" value="Unassembled WGS sequence"/>
</dbReference>
<dbReference type="SUPFAM" id="SSF53850">
    <property type="entry name" value="Periplasmic binding protein-like II"/>
    <property type="match status" value="1"/>
</dbReference>
<evidence type="ECO:0000256" key="2">
    <source>
        <dbReference type="ARBA" id="ARBA00023015"/>
    </source>
</evidence>
<comment type="similarity">
    <text evidence="1">Belongs to the LysR transcriptional regulatory family.</text>
</comment>
<evidence type="ECO:0000256" key="1">
    <source>
        <dbReference type="ARBA" id="ARBA00009437"/>
    </source>
</evidence>
<organism evidence="6 7">
    <name type="scientific">Thalassobaculum fulvum</name>
    <dbReference type="NCBI Taxonomy" id="1633335"/>
    <lineage>
        <taxon>Bacteria</taxon>
        <taxon>Pseudomonadati</taxon>
        <taxon>Pseudomonadota</taxon>
        <taxon>Alphaproteobacteria</taxon>
        <taxon>Rhodospirillales</taxon>
        <taxon>Thalassobaculaceae</taxon>
        <taxon>Thalassobaculum</taxon>
    </lineage>
</organism>
<dbReference type="GO" id="GO:0006351">
    <property type="term" value="P:DNA-templated transcription"/>
    <property type="evidence" value="ECO:0007669"/>
    <property type="project" value="TreeGrafter"/>
</dbReference>
<dbReference type="AlphaFoldDB" id="A0A919CP57"/>